<reference evidence="1 2" key="1">
    <citation type="submission" date="2024-03" db="EMBL/GenBank/DDBJ databases">
        <title>Sequence of Lycoming College Course Isolates.</title>
        <authorList>
            <person name="Plotts O."/>
            <person name="Newman J."/>
        </authorList>
    </citation>
    <scope>NUCLEOTIDE SEQUENCE [LARGE SCALE GENOMIC DNA]</scope>
    <source>
        <strain evidence="1 2">CJB-3</strain>
    </source>
</reference>
<dbReference type="EMBL" id="JBBEUB010000001">
    <property type="protein sequence ID" value="MEJ2901369.1"/>
    <property type="molecule type" value="Genomic_DNA"/>
</dbReference>
<dbReference type="Proteomes" id="UP001378956">
    <property type="component" value="Unassembled WGS sequence"/>
</dbReference>
<name>A0ABU8NGK6_9SPHI</name>
<sequence>MGKVSAFGLFAICSILVFSCNNKVPIVSEKAPVKEEILPPSIPEGAVIPAFNGKIEIKVVFADNPTSASASFPKLKYNKSKAILMEFDDAALTVTNAYQKLSNAFYTDGCGNKKNYSLGLAVNGKNQYNNKEIGLYTDFAATYTQRLPLIQKGMDIMNHSYYHNEDGNFNNGSDRVKNVRDLDEMILLNERYKMNTLVVPSNYVGFHKAASAYGYIGGSSQGTFDDFVQIGKYNPKNKLSDIKPFNYLAIRRAFSDDWSNNGAQWELANSLFTGNTFDFFEIGTHGIKDPKAVQNFNQWIDNIVLKAKDVAIFCSLREFLEYQYIKDHVIKKETIAGKTLTISLDYAAVLNKNISWYDLSLLVNSDKAISSVSINNADFALAFNKTSKLININKRKIKW</sequence>
<gene>
    <name evidence="1" type="ORF">WAE58_02965</name>
</gene>
<dbReference type="RefSeq" id="WP_288882315.1">
    <property type="nucleotide sequence ID" value="NZ_CBFGNQ010000011.1"/>
</dbReference>
<proteinExistence type="predicted"/>
<comment type="caution">
    <text evidence="1">The sequence shown here is derived from an EMBL/GenBank/DDBJ whole genome shotgun (WGS) entry which is preliminary data.</text>
</comment>
<evidence type="ECO:0000313" key="2">
    <source>
        <dbReference type="Proteomes" id="UP001378956"/>
    </source>
</evidence>
<evidence type="ECO:0000313" key="1">
    <source>
        <dbReference type="EMBL" id="MEJ2901369.1"/>
    </source>
</evidence>
<keyword evidence="2" id="KW-1185">Reference proteome</keyword>
<protein>
    <recommendedName>
        <fullName evidence="3">Polysaccharide deacetylase</fullName>
    </recommendedName>
</protein>
<organism evidence="1 2">
    <name type="scientific">Pedobacter panaciterrae</name>
    <dbReference type="NCBI Taxonomy" id="363849"/>
    <lineage>
        <taxon>Bacteria</taxon>
        <taxon>Pseudomonadati</taxon>
        <taxon>Bacteroidota</taxon>
        <taxon>Sphingobacteriia</taxon>
        <taxon>Sphingobacteriales</taxon>
        <taxon>Sphingobacteriaceae</taxon>
        <taxon>Pedobacter</taxon>
    </lineage>
</organism>
<accession>A0ABU8NGK6</accession>
<evidence type="ECO:0008006" key="3">
    <source>
        <dbReference type="Google" id="ProtNLM"/>
    </source>
</evidence>
<dbReference type="PROSITE" id="PS51257">
    <property type="entry name" value="PROKAR_LIPOPROTEIN"/>
    <property type="match status" value="1"/>
</dbReference>